<keyword evidence="3 5" id="KW-0170">Cobalt</keyword>
<feature type="region of interest" description="Disordered" evidence="6">
    <location>
        <begin position="256"/>
        <end position="277"/>
    </location>
</feature>
<comment type="function">
    <text evidence="5">Catalyzes the deamination of various vicinal amino-alcohols to oxo compounds. Allows this organism to utilize ethanolamine as the sole source of nitrogen and carbon in the presence of external vitamin B12.</text>
</comment>
<dbReference type="HAMAP" id="MF_00601">
    <property type="entry name" value="EutC"/>
    <property type="match status" value="1"/>
</dbReference>
<dbReference type="PANTHER" id="PTHR39330:SF1">
    <property type="entry name" value="ETHANOLAMINE AMMONIA-LYASE SMALL SUBUNIT"/>
    <property type="match status" value="1"/>
</dbReference>
<dbReference type="EC" id="4.3.1.7" evidence="5"/>
<reference evidence="8" key="1">
    <citation type="journal article" date="2019" name="Int. J. Syst. Evol. Microbiol.">
        <title>The Global Catalogue of Microorganisms (GCM) 10K type strain sequencing project: providing services to taxonomists for standard genome sequencing and annotation.</title>
        <authorList>
            <consortium name="The Broad Institute Genomics Platform"/>
            <consortium name="The Broad Institute Genome Sequencing Center for Infectious Disease"/>
            <person name="Wu L."/>
            <person name="Ma J."/>
        </authorList>
    </citation>
    <scope>NUCLEOTIDE SEQUENCE [LARGE SCALE GENOMIC DNA]</scope>
    <source>
        <strain evidence="8">JCM 17805</strain>
    </source>
</reference>
<organism evidence="7 8">
    <name type="scientific">Kistimonas scapharcae</name>
    <dbReference type="NCBI Taxonomy" id="1036133"/>
    <lineage>
        <taxon>Bacteria</taxon>
        <taxon>Pseudomonadati</taxon>
        <taxon>Pseudomonadota</taxon>
        <taxon>Gammaproteobacteria</taxon>
        <taxon>Oceanospirillales</taxon>
        <taxon>Endozoicomonadaceae</taxon>
        <taxon>Kistimonas</taxon>
    </lineage>
</organism>
<keyword evidence="2 5" id="KW-0456">Lyase</keyword>
<keyword evidence="4 5" id="KW-1283">Bacterial microcompartment</keyword>
<feature type="binding site" evidence="5">
    <location>
        <position position="186"/>
    </location>
    <ligand>
        <name>adenosylcob(III)alamin</name>
        <dbReference type="ChEBI" id="CHEBI:18408"/>
    </ligand>
</feature>
<dbReference type="InterPro" id="IPR009246">
    <property type="entry name" value="EutC"/>
</dbReference>
<comment type="caution">
    <text evidence="7">The sequence shown here is derived from an EMBL/GenBank/DDBJ whole genome shotgun (WGS) entry which is preliminary data.</text>
</comment>
<evidence type="ECO:0000256" key="4">
    <source>
        <dbReference type="ARBA" id="ARBA00024446"/>
    </source>
</evidence>
<dbReference type="Gene3D" id="1.10.30.40">
    <property type="entry name" value="Ethanolamine ammonia-lyase light chain (EutC), N-terminal domain"/>
    <property type="match status" value="1"/>
</dbReference>
<dbReference type="PANTHER" id="PTHR39330">
    <property type="entry name" value="ETHANOLAMINE AMMONIA-LYASE LIGHT CHAIN"/>
    <property type="match status" value="1"/>
</dbReference>
<dbReference type="InterPro" id="IPR042255">
    <property type="entry name" value="EutC_N"/>
</dbReference>
<evidence type="ECO:0000256" key="6">
    <source>
        <dbReference type="SAM" id="MobiDB-lite"/>
    </source>
</evidence>
<comment type="subcellular location">
    <subcellularLocation>
        <location evidence="5">Bacterial microcompartment</location>
    </subcellularLocation>
</comment>
<dbReference type="Pfam" id="PF05985">
    <property type="entry name" value="EutC"/>
    <property type="match status" value="1"/>
</dbReference>
<accession>A0ABP8V942</accession>
<name>A0ABP8V942_9GAMM</name>
<comment type="pathway">
    <text evidence="5">Amine and polyamine degradation; ethanolamine degradation.</text>
</comment>
<comment type="similarity">
    <text evidence="5">Belongs to the EutC family.</text>
</comment>
<evidence type="ECO:0000256" key="1">
    <source>
        <dbReference type="ARBA" id="ARBA00022628"/>
    </source>
</evidence>
<proteinExistence type="inferred from homology"/>
<sequence>MSSEPPTKQDFLIDNPWQLLRRYTDARIGLGRSGVSLPTDAHLSFQLAHARARDAVHIPLDNDQLEKAIRGFSPVDIWSLKSRASDRAAYLQRPDLGRLLSLESEQFLRQHSLTEGFDIAVVIADGLSSTAVQNHAPPMLEHLLSAVAPLDYRCAPICLVVQGRVAVGDPIGELLNARLLVMMIGERPGLSSPDSLGIYFTWQPQSGKTDAQRNCISNIRHEGLSYEEATHKLMYLMQEADRRQLSGVYLKDETDAGEASLPGQKKTGNLLINNHKD</sequence>
<dbReference type="EMBL" id="BAABFL010000455">
    <property type="protein sequence ID" value="GAA4651530.1"/>
    <property type="molecule type" value="Genomic_DNA"/>
</dbReference>
<evidence type="ECO:0000256" key="3">
    <source>
        <dbReference type="ARBA" id="ARBA00023285"/>
    </source>
</evidence>
<dbReference type="RefSeq" id="WP_345197920.1">
    <property type="nucleotide sequence ID" value="NZ_BAABFL010000455.1"/>
</dbReference>
<evidence type="ECO:0000313" key="8">
    <source>
        <dbReference type="Proteomes" id="UP001500604"/>
    </source>
</evidence>
<protein>
    <recommendedName>
        <fullName evidence="5">Ethanolamine ammonia-lyase small subunit</fullName>
        <shortName evidence="5">EAL small subunit</shortName>
        <ecNumber evidence="5">4.3.1.7</ecNumber>
    </recommendedName>
</protein>
<dbReference type="PIRSF" id="PIRSF018982">
    <property type="entry name" value="EutC"/>
    <property type="match status" value="1"/>
</dbReference>
<comment type="catalytic activity">
    <reaction evidence="5">
        <text>ethanolamine = acetaldehyde + NH4(+)</text>
        <dbReference type="Rhea" id="RHEA:15313"/>
        <dbReference type="ChEBI" id="CHEBI:15343"/>
        <dbReference type="ChEBI" id="CHEBI:28938"/>
        <dbReference type="ChEBI" id="CHEBI:57603"/>
        <dbReference type="EC" id="4.3.1.7"/>
    </reaction>
</comment>
<dbReference type="Proteomes" id="UP001500604">
    <property type="component" value="Unassembled WGS sequence"/>
</dbReference>
<gene>
    <name evidence="7" type="primary">eutC_2</name>
    <name evidence="5" type="synonym">eutC</name>
    <name evidence="7" type="ORF">GCM10023116_38140</name>
</gene>
<feature type="compositionally biased region" description="Polar residues" evidence="6">
    <location>
        <begin position="266"/>
        <end position="277"/>
    </location>
</feature>
<dbReference type="InterPro" id="IPR042251">
    <property type="entry name" value="EutC_C"/>
</dbReference>
<comment type="subunit">
    <text evidence="5">The basic unit is a heterodimer which dimerizes to form tetramers. The heterotetramers trimerize; 6 large subunits form a core ring with 6 small subunits projecting outwards.</text>
</comment>
<keyword evidence="1 5" id="KW-0846">Cobalamin</keyword>
<evidence type="ECO:0000256" key="5">
    <source>
        <dbReference type="HAMAP-Rule" id="MF_00601"/>
    </source>
</evidence>
<feature type="binding site" evidence="5">
    <location>
        <position position="215"/>
    </location>
    <ligand>
        <name>adenosylcob(III)alamin</name>
        <dbReference type="ChEBI" id="CHEBI:18408"/>
    </ligand>
</feature>
<dbReference type="Gene3D" id="3.40.50.11240">
    <property type="entry name" value="Ethanolamine ammonia-lyase light chain (EutC)"/>
    <property type="match status" value="1"/>
</dbReference>
<evidence type="ECO:0000256" key="2">
    <source>
        <dbReference type="ARBA" id="ARBA00023239"/>
    </source>
</evidence>
<comment type="cofactor">
    <cofactor evidence="5">
        <name>adenosylcob(III)alamin</name>
        <dbReference type="ChEBI" id="CHEBI:18408"/>
    </cofactor>
    <text evidence="5">Binds between the large and small subunits.</text>
</comment>
<evidence type="ECO:0000313" key="7">
    <source>
        <dbReference type="EMBL" id="GAA4651530.1"/>
    </source>
</evidence>
<dbReference type="NCBIfam" id="NF003971">
    <property type="entry name" value="PRK05465.1"/>
    <property type="match status" value="1"/>
</dbReference>
<feature type="binding site" evidence="5">
    <location>
        <position position="165"/>
    </location>
    <ligand>
        <name>adenosylcob(III)alamin</name>
        <dbReference type="ChEBI" id="CHEBI:18408"/>
    </ligand>
</feature>
<keyword evidence="8" id="KW-1185">Reference proteome</keyword>